<accession>A5IZW4</accession>
<organism evidence="1 2">
    <name type="scientific">Spodoptera litura granulovirus</name>
    <dbReference type="NCBI Taxonomy" id="359919"/>
    <lineage>
        <taxon>Viruses</taxon>
        <taxon>Viruses incertae sedis</taxon>
        <taxon>Naldaviricetes</taxon>
        <taxon>Lefavirales</taxon>
        <taxon>Baculoviridae</taxon>
        <taxon>Betabaculovirus</taxon>
        <taxon>Betabaculovirus spliturae</taxon>
    </lineage>
</organism>
<protein>
    <submittedName>
        <fullName evidence="1">Uncharacterized protein</fullName>
    </submittedName>
</protein>
<dbReference type="KEGG" id="vg:5184209"/>
<evidence type="ECO:0000313" key="2">
    <source>
        <dbReference type="Proteomes" id="UP000202782"/>
    </source>
</evidence>
<dbReference type="OrthoDB" id="2619at10239"/>
<dbReference type="RefSeq" id="YP_001257063.1">
    <property type="nucleotide sequence ID" value="NC_009503.1"/>
</dbReference>
<sequence length="459" mass="55317">MNYTVAPIELADIGTPCSWSIYMDMFDVWRQCLSFNSRLLDDLFSEYLFEKFQSYRDKVHCSDLSFLQFDENYTVIQQHQMSIHINYLKIDNLTNYTYEEYVSANPNITIFTVQKHAEFAWDYNQLHCFLGDTSDNKGYLEVKERLCRSKNWKRRYTDWSKCLRENNNLLDLCYNKYLKLVYFIENDDMFQQILDSEFFNIFCKNPNVTWEFLKTRVAYNCNVSLKKRIITLINPNVRWHDVLEFCRANNLFLKSNFWAKHKGNEFTYLYANYTHLIDYRKLQEQDLNCDIISTIMQKPDVPEEVVMSLDRQYYAQFSNLYSWIKCEKGCLCSTKSKFRDRNFVMPIFLNLNVQKKLKNTNSSVLYLDYRNGYFIKDVKKNFNFLKNSEHIYLDAELFQNPMCIEKLAFLNEVLTPAAIKIQRWYLKHFYRPNSRYVTTTLRNRFNNALQKTINTINHV</sequence>
<dbReference type="GeneID" id="5184209"/>
<keyword evidence="2" id="KW-1185">Reference proteome</keyword>
<name>A5IZW4_9BBAC</name>
<reference evidence="1 2" key="1">
    <citation type="journal article" date="2008" name="J. Microbiol.">
        <title>Molecular and phylogenetic characterization of Spodoptera litura granulovirus.</title>
        <authorList>
            <person name="Wang Y."/>
            <person name="Choi J.Y."/>
            <person name="Roh J.Y."/>
            <person name="Woo S.D."/>
            <person name="Jin B.R."/>
            <person name="Je Y.H."/>
        </authorList>
    </citation>
    <scope>NUCLEOTIDE SEQUENCE [LARGE SCALE GENOMIC DNA]</scope>
    <source>
        <strain evidence="1">SlGV-K1</strain>
    </source>
</reference>
<gene>
    <name evidence="1" type="primary">orf112</name>
    <name evidence="1" type="ORF">SlGVgp112</name>
</gene>
<evidence type="ECO:0000313" key="1">
    <source>
        <dbReference type="EMBL" id="ABQ52055.1"/>
    </source>
</evidence>
<dbReference type="Proteomes" id="UP000202782">
    <property type="component" value="Segment"/>
</dbReference>
<dbReference type="EMBL" id="DQ288858">
    <property type="protein sequence ID" value="ABQ52055.1"/>
    <property type="molecule type" value="Genomic_DNA"/>
</dbReference>
<proteinExistence type="predicted"/>